<dbReference type="EMBL" id="JAUKTV010000010">
    <property type="protein sequence ID" value="KAK0726647.1"/>
    <property type="molecule type" value="Genomic_DNA"/>
</dbReference>
<organism evidence="1 2">
    <name type="scientific">Apiosordaria backusii</name>
    <dbReference type="NCBI Taxonomy" id="314023"/>
    <lineage>
        <taxon>Eukaryota</taxon>
        <taxon>Fungi</taxon>
        <taxon>Dikarya</taxon>
        <taxon>Ascomycota</taxon>
        <taxon>Pezizomycotina</taxon>
        <taxon>Sordariomycetes</taxon>
        <taxon>Sordariomycetidae</taxon>
        <taxon>Sordariales</taxon>
        <taxon>Lasiosphaeriaceae</taxon>
        <taxon>Apiosordaria</taxon>
    </lineage>
</organism>
<evidence type="ECO:0000313" key="1">
    <source>
        <dbReference type="EMBL" id="KAK0726647.1"/>
    </source>
</evidence>
<dbReference type="Proteomes" id="UP001172159">
    <property type="component" value="Unassembled WGS sequence"/>
</dbReference>
<dbReference type="AlphaFoldDB" id="A0AA40B382"/>
<gene>
    <name evidence="1" type="ORF">B0T21DRAFT_371991</name>
</gene>
<name>A0AA40B382_9PEZI</name>
<proteinExistence type="predicted"/>
<keyword evidence="2" id="KW-1185">Reference proteome</keyword>
<protein>
    <submittedName>
        <fullName evidence="1">Uncharacterized protein</fullName>
    </submittedName>
</protein>
<reference evidence="1" key="1">
    <citation type="submission" date="2023-06" db="EMBL/GenBank/DDBJ databases">
        <title>Genome-scale phylogeny and comparative genomics of the fungal order Sordariales.</title>
        <authorList>
            <consortium name="Lawrence Berkeley National Laboratory"/>
            <person name="Hensen N."/>
            <person name="Bonometti L."/>
            <person name="Westerberg I."/>
            <person name="Brannstrom I.O."/>
            <person name="Guillou S."/>
            <person name="Cros-Aarteil S."/>
            <person name="Calhoun S."/>
            <person name="Haridas S."/>
            <person name="Kuo A."/>
            <person name="Mondo S."/>
            <person name="Pangilinan J."/>
            <person name="Riley R."/>
            <person name="Labutti K."/>
            <person name="Andreopoulos B."/>
            <person name="Lipzen A."/>
            <person name="Chen C."/>
            <person name="Yanf M."/>
            <person name="Daum C."/>
            <person name="Ng V."/>
            <person name="Clum A."/>
            <person name="Steindorff A."/>
            <person name="Ohm R."/>
            <person name="Martin F."/>
            <person name="Silar P."/>
            <person name="Natvig D."/>
            <person name="Lalanne C."/>
            <person name="Gautier V."/>
            <person name="Ament-Velasquez S.L."/>
            <person name="Kruys A."/>
            <person name="Hutchinson M.I."/>
            <person name="Powell A.J."/>
            <person name="Barry K."/>
            <person name="Miller A.N."/>
            <person name="Grigoriev I.V."/>
            <person name="Debuchy R."/>
            <person name="Gladieux P."/>
            <person name="Thoren M.H."/>
            <person name="Johannesson H."/>
        </authorList>
    </citation>
    <scope>NUCLEOTIDE SEQUENCE</scope>
    <source>
        <strain evidence="1">CBS 540.89</strain>
    </source>
</reference>
<sequence>MGGATTILRGFKVSVAALDRFLEANGCNRTYSMPPFASKHPDGAVSQLLFRKIAAYNPDADKNRFRLLIPTQEAMDDSKTAYISYVWTVVKAHRELKVDEDLPAEVPKGFEELREEIMGFGKDVSEDEKISDEGKMGLYLVVNDDTLYSGSYDFEGH</sequence>
<evidence type="ECO:0000313" key="2">
    <source>
        <dbReference type="Proteomes" id="UP001172159"/>
    </source>
</evidence>
<comment type="caution">
    <text evidence="1">The sequence shown here is derived from an EMBL/GenBank/DDBJ whole genome shotgun (WGS) entry which is preliminary data.</text>
</comment>
<accession>A0AA40B382</accession>